<keyword evidence="1" id="KW-1133">Transmembrane helix</keyword>
<evidence type="ECO:0000313" key="3">
    <source>
        <dbReference type="EMBL" id="PKQ28037.1"/>
    </source>
</evidence>
<comment type="caution">
    <text evidence="3">The sequence shown here is derived from an EMBL/GenBank/DDBJ whole genome shotgun (WGS) entry which is preliminary data.</text>
</comment>
<feature type="domain" description="Transcobalamin-like C-terminal" evidence="2">
    <location>
        <begin position="64"/>
        <end position="132"/>
    </location>
</feature>
<dbReference type="InterPro" id="IPR027954">
    <property type="entry name" value="Transcobalamin-like_C"/>
</dbReference>
<keyword evidence="1" id="KW-0472">Membrane</keyword>
<dbReference type="Proteomes" id="UP000233654">
    <property type="component" value="Unassembled WGS sequence"/>
</dbReference>
<sequence>MMKKTLVYATVLIVIAGVLFIGLRGCTFMPWNAKTPDGSMVSVSITEEFGRRLVKSGKVRVKEGDSALDALKEVARVQTDYGGGFVSAINGIKSAANGKRKDWFYYVNGTLSGIGSNQWEARAGDTIWWDLHEWSGRNFIPAVVGAWPQPFTIGYSRKPQRSRVMYGDGMESLARDVGGYLEKNGADVVYSTRVSRREHDGSGPAIVFLSFGQARRIPWVVDALAQPGKNGSFVTIDDEKLVALDSDGQAAPAGNSAQAAVVSTGSGMGDASPVWFVICDGGAGAARVRRLLVSETERLALKVGVAVEANGSVYALPR</sequence>
<dbReference type="EMBL" id="PHEX01000036">
    <property type="protein sequence ID" value="PKQ28037.1"/>
    <property type="molecule type" value="Genomic_DNA"/>
</dbReference>
<reference evidence="3 4" key="1">
    <citation type="journal article" date="2017" name="ISME J.">
        <title>Potential for microbial H2 and metal transformations associated with novel bacteria and archaea in deep terrestrial subsurface sediments.</title>
        <authorList>
            <person name="Hernsdorf A.W."/>
            <person name="Amano Y."/>
            <person name="Miyakawa K."/>
            <person name="Ise K."/>
            <person name="Suzuki Y."/>
            <person name="Anantharaman K."/>
            <person name="Probst A."/>
            <person name="Burstein D."/>
            <person name="Thomas B.C."/>
            <person name="Banfield J.F."/>
        </authorList>
    </citation>
    <scope>NUCLEOTIDE SEQUENCE [LARGE SCALE GENOMIC DNA]</scope>
    <source>
        <strain evidence="3">HGW-Actinobacteria-3</strain>
    </source>
</reference>
<evidence type="ECO:0000259" key="2">
    <source>
        <dbReference type="Pfam" id="PF14478"/>
    </source>
</evidence>
<dbReference type="Gene3D" id="2.170.130.30">
    <property type="match status" value="1"/>
</dbReference>
<evidence type="ECO:0000313" key="4">
    <source>
        <dbReference type="Proteomes" id="UP000233654"/>
    </source>
</evidence>
<organism evidence="3 4">
    <name type="scientific">Candidatus Anoxymicrobium japonicum</name>
    <dbReference type="NCBI Taxonomy" id="2013648"/>
    <lineage>
        <taxon>Bacteria</taxon>
        <taxon>Bacillati</taxon>
        <taxon>Actinomycetota</taxon>
        <taxon>Candidatus Geothermincolia</taxon>
        <taxon>Candidatus Geothermincolales</taxon>
        <taxon>Candidatus Anoxymicrobiaceae</taxon>
        <taxon>Candidatus Anoxymicrobium</taxon>
    </lineage>
</organism>
<proteinExistence type="predicted"/>
<keyword evidence="1" id="KW-0812">Transmembrane</keyword>
<dbReference type="AlphaFoldDB" id="A0A2N3G5N9"/>
<accession>A0A2N3G5N9</accession>
<evidence type="ECO:0000256" key="1">
    <source>
        <dbReference type="SAM" id="Phobius"/>
    </source>
</evidence>
<name>A0A2N3G5N9_9ACTN</name>
<protein>
    <recommendedName>
        <fullName evidence="2">Transcobalamin-like C-terminal domain-containing protein</fullName>
    </recommendedName>
</protein>
<gene>
    <name evidence="3" type="ORF">CVT63_04850</name>
</gene>
<dbReference type="Pfam" id="PF14478">
    <property type="entry name" value="DUF4430"/>
    <property type="match status" value="1"/>
</dbReference>
<feature type="transmembrane region" description="Helical" evidence="1">
    <location>
        <begin position="6"/>
        <end position="26"/>
    </location>
</feature>